<name>A0A7G7CP54_9CORY</name>
<evidence type="ECO:0000313" key="3">
    <source>
        <dbReference type="EMBL" id="QNE89370.1"/>
    </source>
</evidence>
<reference evidence="3 4" key="1">
    <citation type="submission" date="2020-07" db="EMBL/GenBank/DDBJ databases">
        <title>Complete genome and description of Corynebacterium incognita strain Marseille-Q3630 sp. nov.</title>
        <authorList>
            <person name="Boxberger M."/>
        </authorList>
    </citation>
    <scope>NUCLEOTIDE SEQUENCE [LARGE SCALE GENOMIC DNA]</scope>
    <source>
        <strain evidence="3 4">Marseille-Q3630</strain>
    </source>
</reference>
<accession>A0A7G7CP54</accession>
<evidence type="ECO:0000256" key="2">
    <source>
        <dbReference type="SAM" id="SignalP"/>
    </source>
</evidence>
<keyword evidence="4" id="KW-1185">Reference proteome</keyword>
<evidence type="ECO:0000313" key="4">
    <source>
        <dbReference type="Proteomes" id="UP000515743"/>
    </source>
</evidence>
<evidence type="ECO:0008006" key="5">
    <source>
        <dbReference type="Google" id="ProtNLM"/>
    </source>
</evidence>
<organism evidence="3 4">
    <name type="scientific">Corynebacterium incognita</name>
    <dbReference type="NCBI Taxonomy" id="2754725"/>
    <lineage>
        <taxon>Bacteria</taxon>
        <taxon>Bacillati</taxon>
        <taxon>Actinomycetota</taxon>
        <taxon>Actinomycetes</taxon>
        <taxon>Mycobacteriales</taxon>
        <taxon>Corynebacteriaceae</taxon>
        <taxon>Corynebacterium</taxon>
    </lineage>
</organism>
<feature type="transmembrane region" description="Helical" evidence="1">
    <location>
        <begin position="51"/>
        <end position="68"/>
    </location>
</feature>
<proteinExistence type="predicted"/>
<dbReference type="EMBL" id="CP059404">
    <property type="protein sequence ID" value="QNE89370.1"/>
    <property type="molecule type" value="Genomic_DNA"/>
</dbReference>
<protein>
    <recommendedName>
        <fullName evidence="5">Secreted protein</fullName>
    </recommendedName>
</protein>
<keyword evidence="1" id="KW-0472">Membrane</keyword>
<keyword evidence="2" id="KW-0732">Signal</keyword>
<evidence type="ECO:0000256" key="1">
    <source>
        <dbReference type="SAM" id="Phobius"/>
    </source>
</evidence>
<feature type="chain" id="PRO_5028894853" description="Secreted protein" evidence="2">
    <location>
        <begin position="28"/>
        <end position="83"/>
    </location>
</feature>
<dbReference type="Proteomes" id="UP000515743">
    <property type="component" value="Chromosome"/>
</dbReference>
<dbReference type="AlphaFoldDB" id="A0A7G7CP54"/>
<dbReference type="RefSeq" id="WP_185175744.1">
    <property type="nucleotide sequence ID" value="NZ_CP059404.1"/>
</dbReference>
<keyword evidence="1" id="KW-1133">Transmembrane helix</keyword>
<dbReference type="KEGG" id="cik:H0194_10100"/>
<sequence>MKRFSRSAAAIATSTALVFAGTGVANAESSTGSAELTGSAIGTGSSALSLVYTAASIAIVFGLYNMLADQGYVPNVMKHLPKF</sequence>
<gene>
    <name evidence="3" type="ORF">H0194_10100</name>
</gene>
<keyword evidence="1" id="KW-0812">Transmembrane</keyword>
<feature type="signal peptide" evidence="2">
    <location>
        <begin position="1"/>
        <end position="27"/>
    </location>
</feature>